<dbReference type="Pfam" id="PF05189">
    <property type="entry name" value="RTC_insert"/>
    <property type="match status" value="1"/>
</dbReference>
<reference evidence="7 8" key="1">
    <citation type="submission" date="2024-03" db="EMBL/GenBank/DDBJ databases">
        <title>The Acrasis kona genome and developmental transcriptomes reveal deep origins of eukaryotic multicellular pathways.</title>
        <authorList>
            <person name="Sheikh S."/>
            <person name="Fu C.-J."/>
            <person name="Brown M.W."/>
            <person name="Baldauf S.L."/>
        </authorList>
    </citation>
    <scope>NUCLEOTIDE SEQUENCE [LARGE SCALE GENOMIC DNA]</scope>
    <source>
        <strain evidence="7 8">ATCC MYA-3509</strain>
    </source>
</reference>
<evidence type="ECO:0000256" key="4">
    <source>
        <dbReference type="ARBA" id="ARBA00023242"/>
    </source>
</evidence>
<evidence type="ECO:0000256" key="3">
    <source>
        <dbReference type="ARBA" id="ARBA00022517"/>
    </source>
</evidence>
<keyword evidence="8" id="KW-1185">Reference proteome</keyword>
<dbReference type="NCBIfam" id="TIGR03400">
    <property type="entry name" value="18S_RNA_Rcl1p"/>
    <property type="match status" value="1"/>
</dbReference>
<feature type="domain" description="RNA 3'-terminal phosphate cyclase insert" evidence="6">
    <location>
        <begin position="179"/>
        <end position="284"/>
    </location>
</feature>
<dbReference type="GO" id="GO:0000479">
    <property type="term" value="P:endonucleolytic cleavage of tricistronic rRNA transcript (SSU-rRNA, 5.8S rRNA, LSU-rRNA)"/>
    <property type="evidence" value="ECO:0007669"/>
    <property type="project" value="TreeGrafter"/>
</dbReference>
<keyword evidence="3" id="KW-0690">Ribosome biogenesis</keyword>
<gene>
    <name evidence="7" type="ORF">AKO1_003706</name>
</gene>
<dbReference type="GO" id="GO:0005730">
    <property type="term" value="C:nucleolus"/>
    <property type="evidence" value="ECO:0007669"/>
    <property type="project" value="UniProtKB-SubCell"/>
</dbReference>
<evidence type="ECO:0000259" key="6">
    <source>
        <dbReference type="Pfam" id="PF05189"/>
    </source>
</evidence>
<dbReference type="InterPro" id="IPR037136">
    <property type="entry name" value="RNA3'_phos_cyclase_dom_sf"/>
</dbReference>
<dbReference type="AlphaFoldDB" id="A0AAW2Z7V3"/>
<dbReference type="EMBL" id="JAOPGA020001068">
    <property type="protein sequence ID" value="KAL0484776.1"/>
    <property type="molecule type" value="Genomic_DNA"/>
</dbReference>
<dbReference type="Pfam" id="PF01137">
    <property type="entry name" value="RTC"/>
    <property type="match status" value="1"/>
</dbReference>
<accession>A0AAW2Z7V3</accession>
<evidence type="ECO:0000256" key="2">
    <source>
        <dbReference type="ARBA" id="ARBA00007089"/>
    </source>
</evidence>
<evidence type="ECO:0000313" key="8">
    <source>
        <dbReference type="Proteomes" id="UP001431209"/>
    </source>
</evidence>
<dbReference type="Proteomes" id="UP001431209">
    <property type="component" value="Unassembled WGS sequence"/>
</dbReference>
<dbReference type="SUPFAM" id="SSF55205">
    <property type="entry name" value="EPT/RTPC-like"/>
    <property type="match status" value="1"/>
</dbReference>
<evidence type="ECO:0000256" key="1">
    <source>
        <dbReference type="ARBA" id="ARBA00004604"/>
    </source>
</evidence>
<dbReference type="PANTHER" id="PTHR11096">
    <property type="entry name" value="RNA 3' TERMINAL PHOSPHATE CYCLASE"/>
    <property type="match status" value="1"/>
</dbReference>
<dbReference type="Gene3D" id="3.65.10.20">
    <property type="entry name" value="RNA 3'-terminal phosphate cyclase domain"/>
    <property type="match status" value="1"/>
</dbReference>
<name>A0AAW2Z7V3_9EUKA</name>
<feature type="domain" description="RNA 3'-terminal phosphate cyclase" evidence="5">
    <location>
        <begin position="6"/>
        <end position="337"/>
    </location>
</feature>
<dbReference type="Gene3D" id="3.30.360.20">
    <property type="entry name" value="RNA 3'-terminal phosphate cyclase, insert domain"/>
    <property type="match status" value="1"/>
</dbReference>
<dbReference type="GO" id="GO:0004521">
    <property type="term" value="F:RNA endonuclease activity"/>
    <property type="evidence" value="ECO:0007669"/>
    <property type="project" value="TreeGrafter"/>
</dbReference>
<sequence length="363" mass="40338">MSTVQYAGSNHLRQRLVCSTLSNKTIRINDIRTNSSTKGLQAHEASLLRLMDKLTKGSEIQINQDGTSLLYKPGVILGGSDIVHECDLSRGIGYYLEVVLCLAPFAKKPVDITLRGITNHQSDVSVDTFRNCTLHIFKLFGFETDPTIQIVKRGAHPQGGGEIRFTCPIVKKLKPVQILDEGMVKRVRGIAYATRVAPAIANRMVEGSRAMLNNFIPDVWVYTDHYQGKTSGKSPGYALYLQAETDTDCRLSVEYVPVPQDPSSLNVPEDIGKHVAELLLEEIKKGGCIDSSNQYLVFLMMALSPEDVSKVRIGKLSEYAISYLRHIRDFFGVVFKITPEQETNTIVLSCKGSGYHNLSRRSN</sequence>
<dbReference type="PROSITE" id="PS01287">
    <property type="entry name" value="RTC"/>
    <property type="match status" value="1"/>
</dbReference>
<dbReference type="InterPro" id="IPR020719">
    <property type="entry name" value="RNA3'_term_phos_cycl-like_CS"/>
</dbReference>
<dbReference type="FunFam" id="3.30.360.20:FF:000001">
    <property type="entry name" value="RNA terminal phosphate cyclase-like 1"/>
    <property type="match status" value="1"/>
</dbReference>
<evidence type="ECO:0000313" key="7">
    <source>
        <dbReference type="EMBL" id="KAL0484776.1"/>
    </source>
</evidence>
<dbReference type="PIRSF" id="PIRSF005378">
    <property type="entry name" value="RNA3'_term_phos_cycl_euk"/>
    <property type="match status" value="1"/>
</dbReference>
<comment type="similarity">
    <text evidence="2">Belongs to the RNA 3'-terminal cyclase family. Type 2 subfamily.</text>
</comment>
<protein>
    <submittedName>
        <fullName evidence="7">RNA 3'-terminal phosphate cyclase</fullName>
    </submittedName>
</protein>
<dbReference type="InterPro" id="IPR000228">
    <property type="entry name" value="RNA3'_term_phos_cyc"/>
</dbReference>
<dbReference type="PANTHER" id="PTHR11096:SF1">
    <property type="entry name" value="RNA 3'-TERMINAL PHOSPHATE CYCLASE-LIKE PROTEIN"/>
    <property type="match status" value="1"/>
</dbReference>
<dbReference type="InterPro" id="IPR016443">
    <property type="entry name" value="RNA3'_term_phos_cyc_type_2"/>
</dbReference>
<dbReference type="CDD" id="cd00875">
    <property type="entry name" value="RNA_Cyclase_Class_I"/>
    <property type="match status" value="1"/>
</dbReference>
<comment type="caution">
    <text evidence="7">The sequence shown here is derived from an EMBL/GenBank/DDBJ whole genome shotgun (WGS) entry which is preliminary data.</text>
</comment>
<proteinExistence type="inferred from homology"/>
<dbReference type="InterPro" id="IPR013791">
    <property type="entry name" value="RNA3'-term_phos_cycl_insert"/>
</dbReference>
<organism evidence="7 8">
    <name type="scientific">Acrasis kona</name>
    <dbReference type="NCBI Taxonomy" id="1008807"/>
    <lineage>
        <taxon>Eukaryota</taxon>
        <taxon>Discoba</taxon>
        <taxon>Heterolobosea</taxon>
        <taxon>Tetramitia</taxon>
        <taxon>Eutetramitia</taxon>
        <taxon>Acrasidae</taxon>
        <taxon>Acrasis</taxon>
    </lineage>
</organism>
<dbReference type="InterPro" id="IPR023797">
    <property type="entry name" value="RNA3'_phos_cyclase_dom"/>
</dbReference>
<dbReference type="InterPro" id="IPR036553">
    <property type="entry name" value="RPTC_insert"/>
</dbReference>
<dbReference type="InterPro" id="IPR013792">
    <property type="entry name" value="RNA3'P_cycl/enolpyr_Trfase_a/b"/>
</dbReference>
<evidence type="ECO:0000259" key="5">
    <source>
        <dbReference type="Pfam" id="PF01137"/>
    </source>
</evidence>
<comment type="subcellular location">
    <subcellularLocation>
        <location evidence="1">Nucleus</location>
        <location evidence="1">Nucleolus</location>
    </subcellularLocation>
</comment>
<keyword evidence="4" id="KW-0539">Nucleus</keyword>